<evidence type="ECO:0000256" key="10">
    <source>
        <dbReference type="SAM" id="Phobius"/>
    </source>
</evidence>
<evidence type="ECO:0000313" key="12">
    <source>
        <dbReference type="RefSeq" id="XP_017783903.1"/>
    </source>
</evidence>
<dbReference type="Proteomes" id="UP000695000">
    <property type="component" value="Unplaced"/>
</dbReference>
<keyword evidence="8" id="KW-0675">Receptor</keyword>
<dbReference type="RefSeq" id="XP_017783903.1">
    <property type="nucleotide sequence ID" value="XM_017928414.1"/>
</dbReference>
<evidence type="ECO:0000256" key="6">
    <source>
        <dbReference type="ARBA" id="ARBA00022989"/>
    </source>
</evidence>
<dbReference type="InterPro" id="IPR004117">
    <property type="entry name" value="7tm6_olfct_rcpt"/>
</dbReference>
<evidence type="ECO:0000256" key="2">
    <source>
        <dbReference type="ARBA" id="ARBA00022475"/>
    </source>
</evidence>
<gene>
    <name evidence="12" type="primary">LOC108567765</name>
</gene>
<dbReference type="PANTHER" id="PTHR21137:SF35">
    <property type="entry name" value="ODORANT RECEPTOR 19A-RELATED"/>
    <property type="match status" value="1"/>
</dbReference>
<protein>
    <submittedName>
        <fullName evidence="12">Odorant receptor 2a-like isoform X1</fullName>
    </submittedName>
</protein>
<name>A0ABM1NAQ3_NICVS</name>
<organism evidence="11 12">
    <name type="scientific">Nicrophorus vespilloides</name>
    <name type="common">Boreal carrion beetle</name>
    <dbReference type="NCBI Taxonomy" id="110193"/>
    <lineage>
        <taxon>Eukaryota</taxon>
        <taxon>Metazoa</taxon>
        <taxon>Ecdysozoa</taxon>
        <taxon>Arthropoda</taxon>
        <taxon>Hexapoda</taxon>
        <taxon>Insecta</taxon>
        <taxon>Pterygota</taxon>
        <taxon>Neoptera</taxon>
        <taxon>Endopterygota</taxon>
        <taxon>Coleoptera</taxon>
        <taxon>Polyphaga</taxon>
        <taxon>Staphyliniformia</taxon>
        <taxon>Silphidae</taxon>
        <taxon>Nicrophorinae</taxon>
        <taxon>Nicrophorus</taxon>
    </lineage>
</organism>
<evidence type="ECO:0000256" key="5">
    <source>
        <dbReference type="ARBA" id="ARBA00022725"/>
    </source>
</evidence>
<feature type="transmembrane region" description="Helical" evidence="10">
    <location>
        <begin position="53"/>
        <end position="72"/>
    </location>
</feature>
<keyword evidence="4 10" id="KW-0812">Transmembrane</keyword>
<sequence length="253" mass="28985">MNVTSLIYNQKLPYYSWLPWDAKKSRLNYAAAAIFQNGAVLCSAFIIVGFDTLFTGIVGYTSCQIKILQGAFRTVRERVLRKMNVPNVPLVKDPPEIEAEIMKELKSCMRSLQVIFNMCEKLESIFTYITLGQVLISLVVFCTCLYLTSTLSLSDPKFFVEFIYLVAVEIQIYIYCYFGNKVTLRGEDVPLSIYESDWFALSEDYKRSMLITMTRMRKPIYLTIGKFSPLTLSTFVTIGRASYSFFAVLKNSN</sequence>
<keyword evidence="11" id="KW-1185">Reference proteome</keyword>
<feature type="transmembrane region" description="Helical" evidence="10">
    <location>
        <begin position="27"/>
        <end position="47"/>
    </location>
</feature>
<evidence type="ECO:0000256" key="1">
    <source>
        <dbReference type="ARBA" id="ARBA00004651"/>
    </source>
</evidence>
<evidence type="ECO:0000256" key="3">
    <source>
        <dbReference type="ARBA" id="ARBA00022606"/>
    </source>
</evidence>
<keyword evidence="5" id="KW-0552">Olfaction</keyword>
<evidence type="ECO:0000256" key="7">
    <source>
        <dbReference type="ARBA" id="ARBA00023136"/>
    </source>
</evidence>
<evidence type="ECO:0000313" key="11">
    <source>
        <dbReference type="Proteomes" id="UP000695000"/>
    </source>
</evidence>
<keyword evidence="9" id="KW-0807">Transducer</keyword>
<reference evidence="12" key="1">
    <citation type="submission" date="2025-08" db="UniProtKB">
        <authorList>
            <consortium name="RefSeq"/>
        </authorList>
    </citation>
    <scope>IDENTIFICATION</scope>
    <source>
        <tissue evidence="12">Whole Larva</tissue>
    </source>
</reference>
<evidence type="ECO:0000256" key="8">
    <source>
        <dbReference type="ARBA" id="ARBA00023170"/>
    </source>
</evidence>
<keyword evidence="6 10" id="KW-1133">Transmembrane helix</keyword>
<comment type="subcellular location">
    <subcellularLocation>
        <location evidence="1">Cell membrane</location>
        <topology evidence="1">Multi-pass membrane protein</topology>
    </subcellularLocation>
</comment>
<dbReference type="GeneID" id="108567765"/>
<dbReference type="Pfam" id="PF02949">
    <property type="entry name" value="7tm_6"/>
    <property type="match status" value="1"/>
</dbReference>
<evidence type="ECO:0000256" key="4">
    <source>
        <dbReference type="ARBA" id="ARBA00022692"/>
    </source>
</evidence>
<keyword evidence="3" id="KW-0716">Sensory transduction</keyword>
<keyword evidence="2" id="KW-1003">Cell membrane</keyword>
<accession>A0ABM1NAQ3</accession>
<dbReference type="PANTHER" id="PTHR21137">
    <property type="entry name" value="ODORANT RECEPTOR"/>
    <property type="match status" value="1"/>
</dbReference>
<keyword evidence="7 10" id="KW-0472">Membrane</keyword>
<feature type="transmembrane region" description="Helical" evidence="10">
    <location>
        <begin position="160"/>
        <end position="178"/>
    </location>
</feature>
<feature type="transmembrane region" description="Helical" evidence="10">
    <location>
        <begin position="125"/>
        <end position="148"/>
    </location>
</feature>
<evidence type="ECO:0000256" key="9">
    <source>
        <dbReference type="ARBA" id="ARBA00023224"/>
    </source>
</evidence>
<proteinExistence type="predicted"/>